<proteinExistence type="predicted"/>
<dbReference type="SUPFAM" id="SSF49464">
    <property type="entry name" value="Carboxypeptidase regulatory domain-like"/>
    <property type="match status" value="1"/>
</dbReference>
<dbReference type="Pfam" id="PF18939">
    <property type="entry name" value="DUF5686"/>
    <property type="match status" value="1"/>
</dbReference>
<dbReference type="AlphaFoldDB" id="A0A937AL29"/>
<feature type="chain" id="PRO_5036817158" evidence="2">
    <location>
        <begin position="28"/>
        <end position="818"/>
    </location>
</feature>
<evidence type="ECO:0000313" key="4">
    <source>
        <dbReference type="Proteomes" id="UP000642920"/>
    </source>
</evidence>
<evidence type="ECO:0000256" key="1">
    <source>
        <dbReference type="SAM" id="MobiDB-lite"/>
    </source>
</evidence>
<name>A0A937AL29_9BACT</name>
<feature type="compositionally biased region" description="Polar residues" evidence="1">
    <location>
        <begin position="404"/>
        <end position="426"/>
    </location>
</feature>
<evidence type="ECO:0000256" key="2">
    <source>
        <dbReference type="SAM" id="SignalP"/>
    </source>
</evidence>
<accession>A0A937AL29</accession>
<evidence type="ECO:0000313" key="3">
    <source>
        <dbReference type="EMBL" id="MBL0765523.1"/>
    </source>
</evidence>
<comment type="caution">
    <text evidence="3">The sequence shown here is derived from an EMBL/GenBank/DDBJ whole genome shotgun (WGS) entry which is preliminary data.</text>
</comment>
<reference evidence="3" key="1">
    <citation type="submission" date="2021-01" db="EMBL/GenBank/DDBJ databases">
        <title>Marivirga sp. nov., isolated from intertidal surface sediments.</title>
        <authorList>
            <person name="Zhang M."/>
        </authorList>
    </citation>
    <scope>NUCLEOTIDE SEQUENCE</scope>
    <source>
        <strain evidence="3">SM1354</strain>
    </source>
</reference>
<dbReference type="Pfam" id="PF13715">
    <property type="entry name" value="CarbopepD_reg_2"/>
    <property type="match status" value="1"/>
</dbReference>
<feature type="signal peptide" evidence="2">
    <location>
        <begin position="1"/>
        <end position="27"/>
    </location>
</feature>
<dbReference type="Gene3D" id="2.60.40.1120">
    <property type="entry name" value="Carboxypeptidase-like, regulatory domain"/>
    <property type="match status" value="1"/>
</dbReference>
<keyword evidence="3" id="KW-0645">Protease</keyword>
<organism evidence="3 4">
    <name type="scientific">Marivirga atlantica</name>
    <dbReference type="NCBI Taxonomy" id="1548457"/>
    <lineage>
        <taxon>Bacteria</taxon>
        <taxon>Pseudomonadati</taxon>
        <taxon>Bacteroidota</taxon>
        <taxon>Cytophagia</taxon>
        <taxon>Cytophagales</taxon>
        <taxon>Marivirgaceae</taxon>
        <taxon>Marivirga</taxon>
    </lineage>
</organism>
<keyword evidence="3" id="KW-0121">Carboxypeptidase</keyword>
<gene>
    <name evidence="3" type="ORF">JKP34_09690</name>
</gene>
<dbReference type="RefSeq" id="WP_201920314.1">
    <property type="nucleotide sequence ID" value="NZ_JAERQG010000002.1"/>
</dbReference>
<sequence length="818" mass="93429">MSNYHSFKSKSSFLLLVLLAITFQSIAQTSGIKGTVSAEDAATLPYANVIVLGKSIGTSTNFDGEFTLPLPPGKYQISFQFVGYRKEVVDVEIVPDTFERLDVSLKVEKLLLDAVEVRPNGENPAHRIIRGAQANKEKYLKEIKGVGFKAYTKLFGKCVENRTGSVRFLGTLLEPMKGIFYLSESVSDIYQYSRSEKTEELMASLTLDRDDSYSQNYSNFIELYQDHPMSINAGAVTNRIISPISKEAFSFYEYELKGNFEVDDKIVYKIGVYPKAENGITFEGDIYIIDKSWRLYESQLTLDNPLLGKFELSSSYIEDKAHSIWLPFACSVSLKEEDDELIIYYHNIYYEFDFDKTVPPYSKEARRIVSEEVLEKDSAWWHQIRPIALTDEEKRAYAAHSDNNKGQSVGTKTDSISTNSSDSLVSEKSNQLGRKLMYAINTGEFPLNDHLFLQSNFFSFNTIEGGVIKPGLIYRNELNRKKYELSFSSRYGFASNTFYAKAGIDFEINPAKLSKASLSAGSYVEQISDNQSISEYWNMAYSLESENLIKLYKNNFVEGAFQTELFNGLDVVLKSSYEVRYPLQNNSTYNWAKEDEYTYTPNQALINGEYVDFDKTDLVETSVLISYKHKRAFNLIKGRKVPLSSGFPLLRMKVDYGQLDVSYLRYVVNISDNWSLGKLGQSKMGVSYGDYLSKNNLTAIDYFHFMGNQTFVYQNQEQYGLSYQTLSYYNRSTSDYFLGANFEHDFNALLFSWIPLLKKMGVKSYVMANYLQTNLPDPYTEIGFGLSSSFIPLRVNYHWGFNGNDFVRSQITISVRPK</sequence>
<feature type="region of interest" description="Disordered" evidence="1">
    <location>
        <begin position="399"/>
        <end position="426"/>
    </location>
</feature>
<dbReference type="InterPro" id="IPR043741">
    <property type="entry name" value="DUF5686"/>
</dbReference>
<dbReference type="EMBL" id="JAERQG010000002">
    <property type="protein sequence ID" value="MBL0765523.1"/>
    <property type="molecule type" value="Genomic_DNA"/>
</dbReference>
<dbReference type="Proteomes" id="UP000642920">
    <property type="component" value="Unassembled WGS sequence"/>
</dbReference>
<dbReference type="InterPro" id="IPR008969">
    <property type="entry name" value="CarboxyPept-like_regulatory"/>
</dbReference>
<keyword evidence="4" id="KW-1185">Reference proteome</keyword>
<keyword evidence="2" id="KW-0732">Signal</keyword>
<protein>
    <submittedName>
        <fullName evidence="3">Carboxypeptidase-like regulatory domain-containing protein</fullName>
    </submittedName>
</protein>
<keyword evidence="3" id="KW-0378">Hydrolase</keyword>
<dbReference type="GO" id="GO:0004180">
    <property type="term" value="F:carboxypeptidase activity"/>
    <property type="evidence" value="ECO:0007669"/>
    <property type="project" value="UniProtKB-KW"/>
</dbReference>